<feature type="compositionally biased region" description="Polar residues" evidence="4">
    <location>
        <begin position="1617"/>
        <end position="1630"/>
    </location>
</feature>
<feature type="compositionally biased region" description="Polar residues" evidence="4">
    <location>
        <begin position="1317"/>
        <end position="1329"/>
    </location>
</feature>
<evidence type="ECO:0000259" key="6">
    <source>
        <dbReference type="Pfam" id="PF14737"/>
    </source>
</evidence>
<reference evidence="7" key="1">
    <citation type="submission" date="2021-03" db="EMBL/GenBank/DDBJ databases">
        <title>Revisited historic fungal species revealed as producer of novel bioactive compounds through whole genome sequencing and comparative genomics.</title>
        <authorList>
            <person name="Vignolle G.A."/>
            <person name="Hochenegger N."/>
            <person name="Mach R.L."/>
            <person name="Mach-Aigner A.R."/>
            <person name="Javad Rahimi M."/>
            <person name="Salim K.A."/>
            <person name="Chan C.M."/>
            <person name="Lim L.B.L."/>
            <person name="Cai F."/>
            <person name="Druzhinina I.S."/>
            <person name="U'Ren J.M."/>
            <person name="Derntl C."/>
        </authorList>
    </citation>
    <scope>NUCLEOTIDE SEQUENCE</scope>
    <source>
        <strain evidence="7">TUCIM 5799</strain>
    </source>
</reference>
<sequence>MDDLHRRVCDKAPLIECEGCGLVKYCSDACRKADLKVSHQGLCNSYRKEASMPSKVEKDIDDNGAELWEQSDDHRLIASLPAYNMLDPNNDLLWDQEEIHVLLGASGDLGTLIKTIVEIPQARADKFVFVLNDRNARVVCRNLIMLIACISPDNMVSTAEAIIHLWYSARLPSWAMQLLRDRVALALQCFSKHTRVNETPNMLSMVSLPWGKDDKSKLELALRGRIYEQALEYLDCKPISRFDMEREQSVSGTSMAANFEANRELSRTDGRWRFSKMLYRLSDAVLPVLTDTREFNQRNHSFFQNGRCLHESRQPINGWRLADVLQVKSHAASNDLYGKLFHYLRPLLVRFMLKLQSMEPTTITMTQIDLNKDTTHLLNPMRFDLIDVTNMELTSNRDVFEATVAPLKTLLCETPSAGIIGRFHSTDTPASDLHAQAARCSLQVRREAVLDSWGTESKPKHLCILEWNCRAYGSEEEGQHCRNPVMEERPTRPLDPSKHQSPLPTQDRRPTSCSDKAATGSDRSLGHRATSEPQEVTPQPPSSSPEPHPYSITPHPHPGPEGGAHLEHHQASLQPVTKSQRRKASKTLRNRQAWESTAPPPSFGSDIDTKHRQAGAAGQAKLSADTCPLDQDQQGLVGAIGEQVNSGTRAAITPSQHPQSAITNPAESSVAQQSEAENPDISFVVNGALKEAEAKTKTIAPASGIANSADSQEVGMDMAQPNGNADFRAAAPDVHPKAWSNQQQKNQIDGRHLNSRRNVLEAHPYTVRPAHKGSLGQYGELRNSPQVELDLLTPENVDRGLTARERLGLAHKTVDVQVLGESKAHPHSSGKKVENSTKRPLETTDGIFDTSDSAVPKTQPEERQGKHTIAAKRIKKKIKKKNLIAEAAARAQEQQLSASQPTRVRDQSEVLPEKKQGIGKGKGKAKGKDSKSTINNAKPLETPSSGADGKVGQESSSKPADKPVNESHLAQGGQEENKHKADDSLDSLVYDKIDKLQKASTKDLAMMSGALASQPEQNNETDSISGDQSNRVSNRKAASSEQSGPQENLTTTTSTSAQSELFAATAYAEALQGMEPVTLDGDDWTTVKRGKLPRVKSDSIDSSQETPTSCVMGKINAGKELLGLKKKAEPAQPVQGRRGEQPSGQQVAKKVSMATEQKKTTPSTVAPVAPWSNTPQAVSSFVMKEHIPVDARAGPSHLGIVESPSQTLAVGTQRQTKEKKSSRANTVKRAPNPRGGKAQQKELLGVDSQLSARPRNQGASKDRQDGKIPKSLPRHENKGINEGDSVSRNNRSNLEAIKKPEELDFRRDSAVAFDPKASSSRNHTGNAQQKIADGEPTGIVGQSQAVRSKAQIKTDGPSTSTVENIVPSNQTENMSTAPEANAQAYKGKEKQEKLTVGDARPPDFLSQLEKQRCTSAPEEQTAGTEFEKPSTSTDLGRVHNPTNSIIDSSLLTTETAKQVSESHVPMSFTPNTPSRRKVPAENGSNQRTGFMTGRVNNNGTRGKRAPAKNETTGNADRGQVYTRDSRNNPASYTQHAATLGPQKRTTRQGPNRRFGHVDTRNQAVPQGITAPPRRDIPNYYVESPFQNFNVPGGPHPVIGGDYGSAFNSMVGNPYAPQNATSHGSYPQGSQFDHGGAFNSQYDTLYTAPHSRVPRYSSGQAGFDGPALYSSPRDIYSGMNGTVPGPANASAESVHHWQAHPQFPGPLPGPLPGHPRMGAGTQEYGLEQSAQQPNTIHVEKVEKVHQSGSTEAGVAHKIVEQASSEIENRIAPLPHAKSVPNAQSALPSESRVLQGTIPEPESAPAAVEQQNDPDATVTAQQDQAFLAGDAAYKHVGNSRSSSAPNVPSGMDTGSDIDDTPRRRSAGDSCNGLWEPQQKPRGTQTVSPVHASQGIQTDETRDTVNKPSQVEDLTMSSDSTVRTNGITSGANGHRQNGQQTNGGPPSDVCLQAISRTRNELTNLLRLVTDNGNDTAITINITLNSRSTTDQNREQSGLTQASDGNGNGAGTRRSQPHGASQSATGRPDSQSTATAARDPSETGEPNEVRYTELGARIRPGYTIDQLSDLERFTCITWEEITHRVPPRDVPWTEADKREHDETPSTRGPTFLTPEQRGSYFH</sequence>
<feature type="compositionally biased region" description="Polar residues" evidence="4">
    <location>
        <begin position="2014"/>
        <end position="2031"/>
    </location>
</feature>
<keyword evidence="1" id="KW-0479">Metal-binding</keyword>
<feature type="compositionally biased region" description="Polar residues" evidence="4">
    <location>
        <begin position="1014"/>
        <end position="1057"/>
    </location>
</feature>
<protein>
    <recommendedName>
        <fullName evidence="9">MYND-type zinc finger protein samB</fullName>
    </recommendedName>
</protein>
<evidence type="ECO:0000256" key="3">
    <source>
        <dbReference type="ARBA" id="ARBA00022833"/>
    </source>
</evidence>
<feature type="region of interest" description="Disordered" evidence="4">
    <location>
        <begin position="891"/>
        <end position="985"/>
    </location>
</feature>
<feature type="compositionally biased region" description="Basic and acidic residues" evidence="4">
    <location>
        <begin position="831"/>
        <end position="842"/>
    </location>
</feature>
<dbReference type="SUPFAM" id="SSF144232">
    <property type="entry name" value="HIT/MYND zinc finger-like"/>
    <property type="match status" value="1"/>
</dbReference>
<proteinExistence type="predicted"/>
<feature type="compositionally biased region" description="Basic residues" evidence="4">
    <location>
        <begin position="579"/>
        <end position="589"/>
    </location>
</feature>
<evidence type="ECO:0000313" key="8">
    <source>
        <dbReference type="Proteomes" id="UP000829685"/>
    </source>
</evidence>
<feature type="domain" description="DUF4470" evidence="6">
    <location>
        <begin position="81"/>
        <end position="171"/>
    </location>
</feature>
<name>A0A9P9WPA3_9PEZI</name>
<feature type="region of interest" description="Disordered" evidence="4">
    <location>
        <begin position="1121"/>
        <end position="1172"/>
    </location>
</feature>
<feature type="compositionally biased region" description="Basic and acidic residues" evidence="4">
    <location>
        <begin position="975"/>
        <end position="985"/>
    </location>
</feature>
<feature type="compositionally biased region" description="Polar residues" evidence="4">
    <location>
        <begin position="1284"/>
        <end position="1293"/>
    </location>
</feature>
<feature type="compositionally biased region" description="Basic and acidic residues" evidence="4">
    <location>
        <begin position="2090"/>
        <end position="2100"/>
    </location>
</feature>
<feature type="compositionally biased region" description="Polar residues" evidence="4">
    <location>
        <begin position="1482"/>
        <end position="1500"/>
    </location>
</feature>
<evidence type="ECO:0000256" key="4">
    <source>
        <dbReference type="SAM" id="MobiDB-lite"/>
    </source>
</evidence>
<dbReference type="InterPro" id="IPR027974">
    <property type="entry name" value="DUF4470"/>
</dbReference>
<feature type="compositionally biased region" description="Polar residues" evidence="4">
    <location>
        <begin position="1912"/>
        <end position="1941"/>
    </location>
</feature>
<dbReference type="GO" id="GO:0008270">
    <property type="term" value="F:zinc ion binding"/>
    <property type="evidence" value="ECO:0007669"/>
    <property type="project" value="UniProtKB-KW"/>
</dbReference>
<feature type="region of interest" description="Disordered" evidence="4">
    <location>
        <begin position="1194"/>
        <end position="1302"/>
    </location>
</feature>
<evidence type="ECO:0000256" key="1">
    <source>
        <dbReference type="ARBA" id="ARBA00022723"/>
    </source>
</evidence>
<feature type="compositionally biased region" description="Basic and acidic residues" evidence="4">
    <location>
        <begin position="1260"/>
        <end position="1281"/>
    </location>
</feature>
<feature type="compositionally biased region" description="Pro residues" evidence="4">
    <location>
        <begin position="538"/>
        <end position="548"/>
    </location>
</feature>
<feature type="region of interest" description="Disordered" evidence="4">
    <location>
        <begin position="1984"/>
        <end position="2050"/>
    </location>
</feature>
<feature type="compositionally biased region" description="Polar residues" evidence="4">
    <location>
        <begin position="652"/>
        <end position="676"/>
    </location>
</feature>
<gene>
    <name evidence="7" type="ORF">JX265_005207</name>
</gene>
<dbReference type="Gene3D" id="6.10.140.2220">
    <property type="match status" value="1"/>
</dbReference>
<dbReference type="Pfam" id="PF01753">
    <property type="entry name" value="zf-MYND"/>
    <property type="match status" value="1"/>
</dbReference>
<comment type="caution">
    <text evidence="7">The sequence shown here is derived from an EMBL/GenBank/DDBJ whole genome shotgun (WGS) entry which is preliminary data.</text>
</comment>
<feature type="region of interest" description="Disordered" evidence="4">
    <location>
        <begin position="1617"/>
        <end position="1636"/>
    </location>
</feature>
<feature type="region of interest" description="Disordered" evidence="4">
    <location>
        <begin position="1006"/>
        <end position="1057"/>
    </location>
</feature>
<keyword evidence="2" id="KW-0863">Zinc-finger</keyword>
<dbReference type="Proteomes" id="UP000829685">
    <property type="component" value="Unassembled WGS sequence"/>
</dbReference>
<evidence type="ECO:0000313" key="7">
    <source>
        <dbReference type="EMBL" id="KAI1873585.1"/>
    </source>
</evidence>
<feature type="region of interest" description="Disordered" evidence="4">
    <location>
        <begin position="1834"/>
        <end position="1946"/>
    </location>
</feature>
<keyword evidence="3" id="KW-0862">Zinc</keyword>
<feature type="compositionally biased region" description="Low complexity" evidence="4">
    <location>
        <begin position="891"/>
        <end position="900"/>
    </location>
</feature>
<dbReference type="Pfam" id="PF14737">
    <property type="entry name" value="DUF4470"/>
    <property type="match status" value="1"/>
</dbReference>
<feature type="region of interest" description="Disordered" evidence="4">
    <location>
        <begin position="1411"/>
        <end position="1443"/>
    </location>
</feature>
<feature type="compositionally biased region" description="Basic and acidic residues" evidence="4">
    <location>
        <begin position="477"/>
        <end position="498"/>
    </location>
</feature>
<accession>A0A9P9WPA3</accession>
<feature type="compositionally biased region" description="Polar residues" evidence="4">
    <location>
        <begin position="1984"/>
        <end position="2001"/>
    </location>
</feature>
<evidence type="ECO:0000256" key="2">
    <source>
        <dbReference type="ARBA" id="ARBA00022771"/>
    </source>
</evidence>
<dbReference type="InterPro" id="IPR002893">
    <property type="entry name" value="Znf_MYND"/>
</dbReference>
<feature type="region of interest" description="Disordered" evidence="4">
    <location>
        <begin position="652"/>
        <end position="678"/>
    </location>
</feature>
<feature type="domain" description="MYND-type" evidence="5">
    <location>
        <begin position="8"/>
        <end position="43"/>
    </location>
</feature>
<feature type="region of interest" description="Disordered" evidence="4">
    <location>
        <begin position="476"/>
        <end position="623"/>
    </location>
</feature>
<organism evidence="7 8">
    <name type="scientific">Neoarthrinium moseri</name>
    <dbReference type="NCBI Taxonomy" id="1658444"/>
    <lineage>
        <taxon>Eukaryota</taxon>
        <taxon>Fungi</taxon>
        <taxon>Dikarya</taxon>
        <taxon>Ascomycota</taxon>
        <taxon>Pezizomycotina</taxon>
        <taxon>Sordariomycetes</taxon>
        <taxon>Xylariomycetidae</taxon>
        <taxon>Amphisphaeriales</taxon>
        <taxon>Apiosporaceae</taxon>
        <taxon>Neoarthrinium</taxon>
    </lineage>
</organism>
<evidence type="ECO:0008006" key="9">
    <source>
        <dbReference type="Google" id="ProtNLM"/>
    </source>
</evidence>
<evidence type="ECO:0000259" key="5">
    <source>
        <dbReference type="Pfam" id="PF01753"/>
    </source>
</evidence>
<dbReference type="EMBL" id="JAFIMR010000010">
    <property type="protein sequence ID" value="KAI1873585.1"/>
    <property type="molecule type" value="Genomic_DNA"/>
</dbReference>
<feature type="region of interest" description="Disordered" evidence="4">
    <location>
        <begin position="1314"/>
        <end position="1334"/>
    </location>
</feature>
<feature type="region of interest" description="Disordered" evidence="4">
    <location>
        <begin position="2085"/>
        <end position="2118"/>
    </location>
</feature>
<feature type="compositionally biased region" description="Polar residues" evidence="4">
    <location>
        <begin position="1203"/>
        <end position="1214"/>
    </location>
</feature>
<feature type="region of interest" description="Disordered" evidence="4">
    <location>
        <begin position="1371"/>
        <end position="1394"/>
    </location>
</feature>
<feature type="compositionally biased region" description="Polar residues" evidence="4">
    <location>
        <begin position="1413"/>
        <end position="1443"/>
    </location>
</feature>
<feature type="compositionally biased region" description="Basic and acidic residues" evidence="4">
    <location>
        <begin position="903"/>
        <end position="916"/>
    </location>
</feature>
<feature type="region of interest" description="Disordered" evidence="4">
    <location>
        <begin position="1460"/>
        <end position="1533"/>
    </location>
</feature>
<keyword evidence="8" id="KW-1185">Reference proteome</keyword>
<feature type="region of interest" description="Disordered" evidence="4">
    <location>
        <begin position="820"/>
        <end position="874"/>
    </location>
</feature>